<proteinExistence type="predicted"/>
<organism evidence="1 2">
    <name type="scientific">Catharanthus roseus</name>
    <name type="common">Madagascar periwinkle</name>
    <name type="synonym">Vinca rosea</name>
    <dbReference type="NCBI Taxonomy" id="4058"/>
    <lineage>
        <taxon>Eukaryota</taxon>
        <taxon>Viridiplantae</taxon>
        <taxon>Streptophyta</taxon>
        <taxon>Embryophyta</taxon>
        <taxon>Tracheophyta</taxon>
        <taxon>Spermatophyta</taxon>
        <taxon>Magnoliopsida</taxon>
        <taxon>eudicotyledons</taxon>
        <taxon>Gunneridae</taxon>
        <taxon>Pentapetalae</taxon>
        <taxon>asterids</taxon>
        <taxon>lamiids</taxon>
        <taxon>Gentianales</taxon>
        <taxon>Apocynaceae</taxon>
        <taxon>Rauvolfioideae</taxon>
        <taxon>Vinceae</taxon>
        <taxon>Catharanthinae</taxon>
        <taxon>Catharanthus</taxon>
    </lineage>
</organism>
<dbReference type="EMBL" id="CM044705">
    <property type="protein sequence ID" value="KAI5660602.1"/>
    <property type="molecule type" value="Genomic_DNA"/>
</dbReference>
<reference evidence="2" key="1">
    <citation type="journal article" date="2023" name="Nat. Plants">
        <title>Single-cell RNA sequencing provides a high-resolution roadmap for understanding the multicellular compartmentation of specialized metabolism.</title>
        <authorList>
            <person name="Sun S."/>
            <person name="Shen X."/>
            <person name="Li Y."/>
            <person name="Li Y."/>
            <person name="Wang S."/>
            <person name="Li R."/>
            <person name="Zhang H."/>
            <person name="Shen G."/>
            <person name="Guo B."/>
            <person name="Wei J."/>
            <person name="Xu J."/>
            <person name="St-Pierre B."/>
            <person name="Chen S."/>
            <person name="Sun C."/>
        </authorList>
    </citation>
    <scope>NUCLEOTIDE SEQUENCE [LARGE SCALE GENOMIC DNA]</scope>
</reference>
<gene>
    <name evidence="1" type="ORF">M9H77_19925</name>
</gene>
<protein>
    <submittedName>
        <fullName evidence="1">Uncharacterized protein</fullName>
    </submittedName>
</protein>
<dbReference type="Proteomes" id="UP001060085">
    <property type="component" value="Linkage Group LG05"/>
</dbReference>
<sequence>MESSVVVEFQRMETQQFFISHDINKLKDKEKIDKLNFVNSEILNSMFKSTRASMLLGHNFPRVIFAAIPSSNASQAIPTTESSISATTFTLNMLSNLNQFLDPGCSNYPF</sequence>
<name>A0ACC0AKQ1_CATRO</name>
<keyword evidence="2" id="KW-1185">Reference proteome</keyword>
<comment type="caution">
    <text evidence="1">The sequence shown here is derived from an EMBL/GenBank/DDBJ whole genome shotgun (WGS) entry which is preliminary data.</text>
</comment>
<evidence type="ECO:0000313" key="1">
    <source>
        <dbReference type="EMBL" id="KAI5660602.1"/>
    </source>
</evidence>
<evidence type="ECO:0000313" key="2">
    <source>
        <dbReference type="Proteomes" id="UP001060085"/>
    </source>
</evidence>
<accession>A0ACC0AKQ1</accession>